<proteinExistence type="predicted"/>
<dbReference type="Proteomes" id="UP001143910">
    <property type="component" value="Unassembled WGS sequence"/>
</dbReference>
<accession>A0ACC1MVB3</accession>
<sequence>MDKFAMSGEEFELGDYCTRLTFDIIGAVVMDVDFKAQGEKKEQDQTLTIFRELAHTFTTQINRFLLWFQPRLLYTRKTLSWRLHRKLRQLVQRKFNEMKAGTASKTRSVLTRSLEGLDHLDSKMTDDICDQLKTFLFAGHDTTSILLQWAFYELSKTPKALKAICAELDDIFGPCTSPEVILKLLDAHGNELLSRMSYTSAVIKEILRLYPPASTARTSPAGSGFHLKTQDGTQYCADELLLYLCNFEIHRDPNVYGETADRFMPERWLEESGPSGSAGEKNDADEKSSNGNQIPPSAWRGFERGPRSCIGQELANIEVKAILAATIRRYNFIKVGLGELALDEENRPVLDQTGSYKTKSTLFNSTRITNQPVDKCLVSIKLSQRAMDESLA</sequence>
<comment type="caution">
    <text evidence="1">The sequence shown here is derived from an EMBL/GenBank/DDBJ whole genome shotgun (WGS) entry which is preliminary data.</text>
</comment>
<name>A0ACC1MVB3_9HYPO</name>
<organism evidence="1 2">
    <name type="scientific">Zarea fungicola</name>
    <dbReference type="NCBI Taxonomy" id="93591"/>
    <lineage>
        <taxon>Eukaryota</taxon>
        <taxon>Fungi</taxon>
        <taxon>Dikarya</taxon>
        <taxon>Ascomycota</taxon>
        <taxon>Pezizomycotina</taxon>
        <taxon>Sordariomycetes</taxon>
        <taxon>Hypocreomycetidae</taxon>
        <taxon>Hypocreales</taxon>
        <taxon>Cordycipitaceae</taxon>
        <taxon>Zarea</taxon>
    </lineage>
</organism>
<dbReference type="EMBL" id="JANJQO010001436">
    <property type="protein sequence ID" value="KAJ2970957.1"/>
    <property type="molecule type" value="Genomic_DNA"/>
</dbReference>
<evidence type="ECO:0000313" key="1">
    <source>
        <dbReference type="EMBL" id="KAJ2970957.1"/>
    </source>
</evidence>
<keyword evidence="2" id="KW-1185">Reference proteome</keyword>
<protein>
    <submittedName>
        <fullName evidence="1">Uncharacterized protein</fullName>
    </submittedName>
</protein>
<reference evidence="1" key="1">
    <citation type="submission" date="2022-08" db="EMBL/GenBank/DDBJ databases">
        <title>Genome Sequence of Lecanicillium fungicola.</title>
        <authorList>
            <person name="Buettner E."/>
        </authorList>
    </citation>
    <scope>NUCLEOTIDE SEQUENCE</scope>
    <source>
        <strain evidence="1">Babe33</strain>
    </source>
</reference>
<evidence type="ECO:0000313" key="2">
    <source>
        <dbReference type="Proteomes" id="UP001143910"/>
    </source>
</evidence>
<gene>
    <name evidence="1" type="ORF">NQ176_g7932</name>
</gene>